<dbReference type="EMBL" id="CM042886">
    <property type="protein sequence ID" value="KAI4341328.1"/>
    <property type="molecule type" value="Genomic_DNA"/>
</dbReference>
<protein>
    <submittedName>
        <fullName evidence="1">Uncharacterized protein</fullName>
    </submittedName>
</protein>
<sequence length="297" mass="34007">MSHEIFQSETGHQRRPPKEVMINGRPVKLNYCETCLLYRLPRCSHCSICDNCVERFDHHCPWIGQCIGLRNYRFFFMFVLNAIILCVYVFGFCWVHVKNIMDGEGISLWKALIKSVASIALIIYSFLALWFVGGLTVFHSYLISTNQTTYENFRFHYDQQANPYNIGILGNWKEVIFSSIPPSKNKFRMKVPKGHGYPSRRFMDSVSRTNIGKGISDIEMGNNSSWEGTKKASGDYDWRVEDCDRKDNGMEVLAEVGPPKQHGISVVSDWSSEKSCKLIESDELRKDDRGANTSAAL</sequence>
<keyword evidence="2" id="KW-1185">Reference proteome</keyword>
<accession>A0ACB9NYS6</accession>
<organism evidence="1 2">
    <name type="scientific">Melastoma candidum</name>
    <dbReference type="NCBI Taxonomy" id="119954"/>
    <lineage>
        <taxon>Eukaryota</taxon>
        <taxon>Viridiplantae</taxon>
        <taxon>Streptophyta</taxon>
        <taxon>Embryophyta</taxon>
        <taxon>Tracheophyta</taxon>
        <taxon>Spermatophyta</taxon>
        <taxon>Magnoliopsida</taxon>
        <taxon>eudicotyledons</taxon>
        <taxon>Gunneridae</taxon>
        <taxon>Pentapetalae</taxon>
        <taxon>rosids</taxon>
        <taxon>malvids</taxon>
        <taxon>Myrtales</taxon>
        <taxon>Melastomataceae</taxon>
        <taxon>Melastomatoideae</taxon>
        <taxon>Melastomateae</taxon>
        <taxon>Melastoma</taxon>
    </lineage>
</organism>
<gene>
    <name evidence="1" type="ORF">MLD38_026062</name>
</gene>
<evidence type="ECO:0000313" key="2">
    <source>
        <dbReference type="Proteomes" id="UP001057402"/>
    </source>
</evidence>
<comment type="caution">
    <text evidence="1">The sequence shown here is derived from an EMBL/GenBank/DDBJ whole genome shotgun (WGS) entry which is preliminary data.</text>
</comment>
<reference evidence="2" key="1">
    <citation type="journal article" date="2023" name="Front. Plant Sci.">
        <title>Chromosomal-level genome assembly of Melastoma candidum provides insights into trichome evolution.</title>
        <authorList>
            <person name="Zhong Y."/>
            <person name="Wu W."/>
            <person name="Sun C."/>
            <person name="Zou P."/>
            <person name="Liu Y."/>
            <person name="Dai S."/>
            <person name="Zhou R."/>
        </authorList>
    </citation>
    <scope>NUCLEOTIDE SEQUENCE [LARGE SCALE GENOMIC DNA]</scope>
</reference>
<evidence type="ECO:0000313" key="1">
    <source>
        <dbReference type="EMBL" id="KAI4341328.1"/>
    </source>
</evidence>
<proteinExistence type="predicted"/>
<dbReference type="Proteomes" id="UP001057402">
    <property type="component" value="Chromosome 7"/>
</dbReference>
<name>A0ACB9NYS6_9MYRT</name>